<reference evidence="1 2" key="1">
    <citation type="submission" date="2018-11" db="EMBL/GenBank/DDBJ databases">
        <title>Characterization of surface water Dickeya isolates.</title>
        <authorList>
            <person name="Van Gijsegem F."/>
            <person name="Pedron J."/>
        </authorList>
    </citation>
    <scope>NUCLEOTIDE SEQUENCE [LARGE SCALE GENOMIC DNA]</scope>
    <source>
        <strain evidence="1 2">FVG1-MFV-O17</strain>
    </source>
</reference>
<dbReference type="AlphaFoldDB" id="A0A3N0FRY6"/>
<evidence type="ECO:0000313" key="1">
    <source>
        <dbReference type="EMBL" id="RNM02866.1"/>
    </source>
</evidence>
<dbReference type="OrthoDB" id="6940959at2"/>
<comment type="caution">
    <text evidence="1">The sequence shown here is derived from an EMBL/GenBank/DDBJ whole genome shotgun (WGS) entry which is preliminary data.</text>
</comment>
<dbReference type="EMBL" id="RJLR01000041">
    <property type="protein sequence ID" value="RNM02866.1"/>
    <property type="molecule type" value="Genomic_DNA"/>
</dbReference>
<dbReference type="InterPro" id="IPR027417">
    <property type="entry name" value="P-loop_NTPase"/>
</dbReference>
<proteinExistence type="predicted"/>
<accession>A0A3N0FRY6</accession>
<dbReference type="Proteomes" id="UP000276061">
    <property type="component" value="Unassembled WGS sequence"/>
</dbReference>
<evidence type="ECO:0000313" key="2">
    <source>
        <dbReference type="Proteomes" id="UP000276061"/>
    </source>
</evidence>
<dbReference type="Gene3D" id="3.40.50.300">
    <property type="entry name" value="P-loop containing nucleotide triphosphate hydrolases"/>
    <property type="match status" value="1"/>
</dbReference>
<dbReference type="SUPFAM" id="SSF52540">
    <property type="entry name" value="P-loop containing nucleoside triphosphate hydrolases"/>
    <property type="match status" value="1"/>
</dbReference>
<sequence length="652" mass="74635">MAKDDITDYWHELQLRQSDWAFRAYDRLVGTLSAEVQERLKLRENAAEPYVVIFGKTQVGKTTLLLDLMGIAPQEIPAVSKVLRGGRAAGKSATATAMEYCRSVNDRWGVTLQSQTRWFDTDNLVVQQLGEVREQMESGILTMDAPCVVHIPGRFFAHKGTTTPDIRILDLPGDNPGHEEEQKYVNLMAKTYLPFADLILLVGRGDDLSFLQPDVITLPGIEDWQAMPHRFRIVTTYSYSAQSVKDLMRNDSQYDIGKLRQRLREQIALFGRLSGAASDDNLYFPLEFGISWISMKNNEPDLYARVSPMVASLREELLAQIAVSISARGRLLGTLNTHINVSYIQMNKTEAIRRTIDRFEKDSTRLAQEVSLWDKAIDRVRNKSMSISSLLALNKRESSTKIIEEAAKEPQYNYPCRYPPHEGDRKNDSETLKTMVNDYYRLLSSMHVDVHVESPELATYWGKVGKQLVKPSYQIVELVLDKAFGDIRCKLADYTFDSYFFSSRYCADRKLIRSAGVRAHDCLTQLWKSAWQTALSKVDKEYRQELLSQQTELALLADELEKVYEQKALLSEKIAWHQSELIRVYETSKEDLHRCNQFFHLLNEEYLAALNKQLNGVLQANNDCDALLQIFACAELKNQREELMNLAQMYTG</sequence>
<organism evidence="1 2">
    <name type="scientific">Dickeya undicola</name>
    <dbReference type="NCBI Taxonomy" id="1577887"/>
    <lineage>
        <taxon>Bacteria</taxon>
        <taxon>Pseudomonadati</taxon>
        <taxon>Pseudomonadota</taxon>
        <taxon>Gammaproteobacteria</taxon>
        <taxon>Enterobacterales</taxon>
        <taxon>Pectobacteriaceae</taxon>
        <taxon>Dickeya</taxon>
    </lineage>
</organism>
<protein>
    <submittedName>
        <fullName evidence="1">Uncharacterized protein</fullName>
    </submittedName>
</protein>
<name>A0A3N0FRY6_9GAMM</name>
<gene>
    <name evidence="1" type="ORF">EF878_18965</name>
</gene>